<dbReference type="Proteomes" id="UP000020406">
    <property type="component" value="Unassembled WGS sequence"/>
</dbReference>
<sequence>MDVVSAALRVAVVLLLVDVVLLFVPGLHGGLTSRVMRCLINPVGISVMVGMLPLEATRGCGGRRCSVQKTAI</sequence>
<proteinExistence type="predicted"/>
<evidence type="ECO:0000313" key="2">
    <source>
        <dbReference type="EMBL" id="EWS78181.1"/>
    </source>
</evidence>
<dbReference type="AlphaFoldDB" id="Z9JK21"/>
<gene>
    <name evidence="2" type="ORF">AF72_06670</name>
</gene>
<evidence type="ECO:0000256" key="1">
    <source>
        <dbReference type="SAM" id="Phobius"/>
    </source>
</evidence>
<keyword evidence="1" id="KW-0812">Transmembrane</keyword>
<reference evidence="2 3" key="1">
    <citation type="journal article" date="2014" name="Genome Announc.">
        <title>Draft Genome Sequence of Xylella fastidiosa Pear Leaf Scorch Strain in Taiwan.</title>
        <authorList>
            <person name="Su C.C."/>
            <person name="Deng W.L."/>
            <person name="Jan F.J."/>
            <person name="Chang C.J."/>
            <person name="Huang H."/>
            <person name="Chen J."/>
        </authorList>
    </citation>
    <scope>NUCLEOTIDE SEQUENCE [LARGE SCALE GENOMIC DNA]</scope>
    <source>
        <strain evidence="2 3">PLS229</strain>
    </source>
</reference>
<dbReference type="KEGG" id="xtw:AB672_07470"/>
<keyword evidence="1" id="KW-0472">Membrane</keyword>
<name>Z9JK21_9GAMM</name>
<feature type="transmembrane region" description="Helical" evidence="1">
    <location>
        <begin position="6"/>
        <end position="27"/>
    </location>
</feature>
<organism evidence="2 3">
    <name type="scientific">Xylella taiwanensis</name>
    <dbReference type="NCBI Taxonomy" id="1444770"/>
    <lineage>
        <taxon>Bacteria</taxon>
        <taxon>Pseudomonadati</taxon>
        <taxon>Pseudomonadota</taxon>
        <taxon>Gammaproteobacteria</taxon>
        <taxon>Lysobacterales</taxon>
        <taxon>Lysobacteraceae</taxon>
        <taxon>Xylella</taxon>
    </lineage>
</organism>
<evidence type="ECO:0000313" key="3">
    <source>
        <dbReference type="Proteomes" id="UP000020406"/>
    </source>
</evidence>
<accession>Z9JK21</accession>
<keyword evidence="1" id="KW-1133">Transmembrane helix</keyword>
<dbReference type="EMBL" id="JDSQ01000009">
    <property type="protein sequence ID" value="EWS78181.1"/>
    <property type="molecule type" value="Genomic_DNA"/>
</dbReference>
<protein>
    <submittedName>
        <fullName evidence="2">Uncharacterized protein</fullName>
    </submittedName>
</protein>
<comment type="caution">
    <text evidence="2">The sequence shown here is derived from an EMBL/GenBank/DDBJ whole genome shotgun (WGS) entry which is preliminary data.</text>
</comment>